<protein>
    <submittedName>
        <fullName evidence="1">Uncharacterized protein</fullName>
    </submittedName>
</protein>
<evidence type="ECO:0000313" key="1">
    <source>
        <dbReference type="EMBL" id="TKR67367.1"/>
    </source>
</evidence>
<reference evidence="1 2" key="1">
    <citation type="journal article" date="2015" name="Genome Biol.">
        <title>Comparative genomics of Steinernema reveals deeply conserved gene regulatory networks.</title>
        <authorList>
            <person name="Dillman A.R."/>
            <person name="Macchietto M."/>
            <person name="Porter C.F."/>
            <person name="Rogers A."/>
            <person name="Williams B."/>
            <person name="Antoshechkin I."/>
            <person name="Lee M.M."/>
            <person name="Goodwin Z."/>
            <person name="Lu X."/>
            <person name="Lewis E.E."/>
            <person name="Goodrich-Blair H."/>
            <person name="Stock S.P."/>
            <person name="Adams B.J."/>
            <person name="Sternberg P.W."/>
            <person name="Mortazavi A."/>
        </authorList>
    </citation>
    <scope>NUCLEOTIDE SEQUENCE [LARGE SCALE GENOMIC DNA]</scope>
    <source>
        <strain evidence="1 2">ALL</strain>
    </source>
</reference>
<evidence type="ECO:0000313" key="2">
    <source>
        <dbReference type="Proteomes" id="UP000298663"/>
    </source>
</evidence>
<accession>A0A4U5MDX1</accession>
<dbReference type="AlphaFoldDB" id="A0A4U5MDX1"/>
<comment type="caution">
    <text evidence="1">The sequence shown here is derived from an EMBL/GenBank/DDBJ whole genome shotgun (WGS) entry which is preliminary data.</text>
</comment>
<sequence length="98" mass="11169">MRRKSLKFPYSAWLLESFAFNAYKPSCPTLKQQSTHHSFSAPNGIYDPRILATSSDGVTFAFKFKYLEKVNVLKHRVENGESSRLENVKSEPLGLSLE</sequence>
<organism evidence="1 2">
    <name type="scientific">Steinernema carpocapsae</name>
    <name type="common">Entomopathogenic nematode</name>
    <dbReference type="NCBI Taxonomy" id="34508"/>
    <lineage>
        <taxon>Eukaryota</taxon>
        <taxon>Metazoa</taxon>
        <taxon>Ecdysozoa</taxon>
        <taxon>Nematoda</taxon>
        <taxon>Chromadorea</taxon>
        <taxon>Rhabditida</taxon>
        <taxon>Tylenchina</taxon>
        <taxon>Panagrolaimomorpha</taxon>
        <taxon>Strongyloidoidea</taxon>
        <taxon>Steinernematidae</taxon>
        <taxon>Steinernema</taxon>
    </lineage>
</organism>
<dbReference type="EMBL" id="AZBU02000008">
    <property type="protein sequence ID" value="TKR67367.1"/>
    <property type="molecule type" value="Genomic_DNA"/>
</dbReference>
<keyword evidence="2" id="KW-1185">Reference proteome</keyword>
<dbReference type="Proteomes" id="UP000298663">
    <property type="component" value="Unassembled WGS sequence"/>
</dbReference>
<name>A0A4U5MDX1_STECR</name>
<gene>
    <name evidence="1" type="ORF">L596_023529</name>
</gene>
<reference evidence="1 2" key="2">
    <citation type="journal article" date="2019" name="G3 (Bethesda)">
        <title>Hybrid Assembly of the Genome of the Entomopathogenic Nematode Steinernema carpocapsae Identifies the X-Chromosome.</title>
        <authorList>
            <person name="Serra L."/>
            <person name="Macchietto M."/>
            <person name="Macias-Munoz A."/>
            <person name="McGill C.J."/>
            <person name="Rodriguez I.M."/>
            <person name="Rodriguez B."/>
            <person name="Murad R."/>
            <person name="Mortazavi A."/>
        </authorList>
    </citation>
    <scope>NUCLEOTIDE SEQUENCE [LARGE SCALE GENOMIC DNA]</scope>
    <source>
        <strain evidence="1 2">ALL</strain>
    </source>
</reference>
<proteinExistence type="predicted"/>